<reference evidence="2" key="1">
    <citation type="submission" date="2013-12" db="EMBL/GenBank/DDBJ databases">
        <title>The Genome Sequence of Aphanomyces astaci APO3.</title>
        <authorList>
            <consortium name="The Broad Institute Genomics Platform"/>
            <person name="Russ C."/>
            <person name="Tyler B."/>
            <person name="van West P."/>
            <person name="Dieguez-Uribeondo J."/>
            <person name="Young S.K."/>
            <person name="Zeng Q."/>
            <person name="Gargeya S."/>
            <person name="Fitzgerald M."/>
            <person name="Abouelleil A."/>
            <person name="Alvarado L."/>
            <person name="Chapman S.B."/>
            <person name="Gainer-Dewar J."/>
            <person name="Goldberg J."/>
            <person name="Griggs A."/>
            <person name="Gujja S."/>
            <person name="Hansen M."/>
            <person name="Howarth C."/>
            <person name="Imamovic A."/>
            <person name="Ireland A."/>
            <person name="Larimer J."/>
            <person name="McCowan C."/>
            <person name="Murphy C."/>
            <person name="Pearson M."/>
            <person name="Poon T.W."/>
            <person name="Priest M."/>
            <person name="Roberts A."/>
            <person name="Saif S."/>
            <person name="Shea T."/>
            <person name="Sykes S."/>
            <person name="Wortman J."/>
            <person name="Nusbaum C."/>
            <person name="Birren B."/>
        </authorList>
    </citation>
    <scope>NUCLEOTIDE SEQUENCE [LARGE SCALE GENOMIC DNA]</scope>
    <source>
        <strain evidence="2">APO3</strain>
    </source>
</reference>
<evidence type="ECO:0000256" key="1">
    <source>
        <dbReference type="SAM" id="MobiDB-lite"/>
    </source>
</evidence>
<name>W4GEZ4_APHAT</name>
<feature type="region of interest" description="Disordered" evidence="1">
    <location>
        <begin position="74"/>
        <end position="141"/>
    </location>
</feature>
<protein>
    <submittedName>
        <fullName evidence="2">Uncharacterized protein</fullName>
    </submittedName>
</protein>
<accession>W4GEZ4</accession>
<evidence type="ECO:0000313" key="2">
    <source>
        <dbReference type="EMBL" id="ETV77846.1"/>
    </source>
</evidence>
<sequence>MKRFKLFEEGGAPEPYVHATWLVHQEAICAEELCLPAKGKKRVGRSTIDVGGRILTLALLSEIDATVDERKAATKLKQAKRAKKRKKRHQGKQLDYDDHDDGVDMDERGSEDGQRLGGATEDVELRGAMEDKQRGSSADAG</sequence>
<feature type="compositionally biased region" description="Basic and acidic residues" evidence="1">
    <location>
        <begin position="105"/>
        <end position="114"/>
    </location>
</feature>
<dbReference type="RefSeq" id="XP_009832956.1">
    <property type="nucleotide sequence ID" value="XM_009834654.1"/>
</dbReference>
<gene>
    <name evidence="2" type="ORF">H257_08670</name>
</gene>
<dbReference type="VEuPathDB" id="FungiDB:H257_08670"/>
<feature type="compositionally biased region" description="Basic residues" evidence="1">
    <location>
        <begin position="74"/>
        <end position="91"/>
    </location>
</feature>
<dbReference type="AlphaFoldDB" id="W4GEZ4"/>
<organism evidence="2">
    <name type="scientific">Aphanomyces astaci</name>
    <name type="common">Crayfish plague agent</name>
    <dbReference type="NCBI Taxonomy" id="112090"/>
    <lineage>
        <taxon>Eukaryota</taxon>
        <taxon>Sar</taxon>
        <taxon>Stramenopiles</taxon>
        <taxon>Oomycota</taxon>
        <taxon>Saprolegniomycetes</taxon>
        <taxon>Saprolegniales</taxon>
        <taxon>Verrucalvaceae</taxon>
        <taxon>Aphanomyces</taxon>
    </lineage>
</organism>
<dbReference type="GeneID" id="20810666"/>
<dbReference type="EMBL" id="KI913132">
    <property type="protein sequence ID" value="ETV77846.1"/>
    <property type="molecule type" value="Genomic_DNA"/>
</dbReference>
<feature type="compositionally biased region" description="Basic and acidic residues" evidence="1">
    <location>
        <begin position="123"/>
        <end position="134"/>
    </location>
</feature>
<proteinExistence type="predicted"/>